<reference evidence="1 2" key="1">
    <citation type="journal article" date="2024" name="Ann. Entomol. Soc. Am.">
        <title>Genomic analyses of the southern and eastern yellowjacket wasps (Hymenoptera: Vespidae) reveal evolutionary signatures of social life.</title>
        <authorList>
            <person name="Catto M.A."/>
            <person name="Caine P.B."/>
            <person name="Orr S.E."/>
            <person name="Hunt B.G."/>
            <person name="Goodisman M.A.D."/>
        </authorList>
    </citation>
    <scope>NUCLEOTIDE SEQUENCE [LARGE SCALE GENOMIC DNA]</scope>
    <source>
        <strain evidence="1">233</strain>
        <tissue evidence="1">Head and thorax</tissue>
    </source>
</reference>
<evidence type="ECO:0000313" key="2">
    <source>
        <dbReference type="Proteomes" id="UP001607302"/>
    </source>
</evidence>
<name>A0ABD1ZWC4_VESSQ</name>
<gene>
    <name evidence="1" type="ORF">V1478_017619</name>
</gene>
<dbReference type="Proteomes" id="UP001607302">
    <property type="component" value="Unassembled WGS sequence"/>
</dbReference>
<keyword evidence="2" id="KW-1185">Reference proteome</keyword>
<organism evidence="1 2">
    <name type="scientific">Vespula squamosa</name>
    <name type="common">Southern yellow jacket</name>
    <name type="synonym">Wasp</name>
    <dbReference type="NCBI Taxonomy" id="30214"/>
    <lineage>
        <taxon>Eukaryota</taxon>
        <taxon>Metazoa</taxon>
        <taxon>Ecdysozoa</taxon>
        <taxon>Arthropoda</taxon>
        <taxon>Hexapoda</taxon>
        <taxon>Insecta</taxon>
        <taxon>Pterygota</taxon>
        <taxon>Neoptera</taxon>
        <taxon>Endopterygota</taxon>
        <taxon>Hymenoptera</taxon>
        <taxon>Apocrita</taxon>
        <taxon>Aculeata</taxon>
        <taxon>Vespoidea</taxon>
        <taxon>Vespidae</taxon>
        <taxon>Vespinae</taxon>
        <taxon>Vespula</taxon>
    </lineage>
</organism>
<sequence length="114" mass="13447">MVIQLGFNYAMNNILERRSVLLHQRCLRRREVSKRTRKTTTKRKTVGKTYNGLQHLPNDDFLFGDNKRTSKRTRRKRTTLCMVDERLEKQKNHIGLTGAILKKENLQAKLLVLP</sequence>
<accession>A0ABD1ZWC4</accession>
<proteinExistence type="predicted"/>
<comment type="caution">
    <text evidence="1">The sequence shown here is derived from an EMBL/GenBank/DDBJ whole genome shotgun (WGS) entry which is preliminary data.</text>
</comment>
<evidence type="ECO:0000313" key="1">
    <source>
        <dbReference type="EMBL" id="KAL2712664.1"/>
    </source>
</evidence>
<protein>
    <submittedName>
        <fullName evidence="1">Tight junction protein ZO-2 isoform X5</fullName>
    </submittedName>
</protein>
<dbReference type="EMBL" id="JAUDFV010000165">
    <property type="protein sequence ID" value="KAL2712664.1"/>
    <property type="molecule type" value="Genomic_DNA"/>
</dbReference>
<dbReference type="AlphaFoldDB" id="A0ABD1ZWC4"/>